<dbReference type="EMBL" id="JBHUPE010000004">
    <property type="protein sequence ID" value="MFD2904408.1"/>
    <property type="molecule type" value="Genomic_DNA"/>
</dbReference>
<evidence type="ECO:0000313" key="4">
    <source>
        <dbReference type="Proteomes" id="UP001597509"/>
    </source>
</evidence>
<evidence type="ECO:0000256" key="2">
    <source>
        <dbReference type="SAM" id="SignalP"/>
    </source>
</evidence>
<name>A0ABW5YVB7_9SPHI</name>
<accession>A0ABW5YVB7</accession>
<proteinExistence type="predicted"/>
<feature type="chain" id="PRO_5047070249" evidence="2">
    <location>
        <begin position="23"/>
        <end position="256"/>
    </location>
</feature>
<evidence type="ECO:0000256" key="1">
    <source>
        <dbReference type="SAM" id="Coils"/>
    </source>
</evidence>
<dbReference type="Proteomes" id="UP001597509">
    <property type="component" value="Unassembled WGS sequence"/>
</dbReference>
<organism evidence="3 4">
    <name type="scientific">Sphingobacterium anhuiense</name>
    <dbReference type="NCBI Taxonomy" id="493780"/>
    <lineage>
        <taxon>Bacteria</taxon>
        <taxon>Pseudomonadati</taxon>
        <taxon>Bacteroidota</taxon>
        <taxon>Sphingobacteriia</taxon>
        <taxon>Sphingobacteriales</taxon>
        <taxon>Sphingobacteriaceae</taxon>
        <taxon>Sphingobacterium</taxon>
    </lineage>
</organism>
<protein>
    <submittedName>
        <fullName evidence="3">Uncharacterized protein</fullName>
    </submittedName>
</protein>
<evidence type="ECO:0000313" key="3">
    <source>
        <dbReference type="EMBL" id="MFD2904408.1"/>
    </source>
</evidence>
<reference evidence="4" key="1">
    <citation type="journal article" date="2019" name="Int. J. Syst. Evol. Microbiol.">
        <title>The Global Catalogue of Microorganisms (GCM) 10K type strain sequencing project: providing services to taxonomists for standard genome sequencing and annotation.</title>
        <authorList>
            <consortium name="The Broad Institute Genomics Platform"/>
            <consortium name="The Broad Institute Genome Sequencing Center for Infectious Disease"/>
            <person name="Wu L."/>
            <person name="Ma J."/>
        </authorList>
    </citation>
    <scope>NUCLEOTIDE SEQUENCE [LARGE SCALE GENOMIC DNA]</scope>
    <source>
        <strain evidence="4">KCTC 22209</strain>
    </source>
</reference>
<feature type="coiled-coil region" evidence="1">
    <location>
        <begin position="219"/>
        <end position="253"/>
    </location>
</feature>
<keyword evidence="1" id="KW-0175">Coiled coil</keyword>
<gene>
    <name evidence="3" type="ORF">ACFS6I_10765</name>
</gene>
<keyword evidence="4" id="KW-1185">Reference proteome</keyword>
<sequence length="256" mass="28592">MKKLNAVVLGIACLFYAKASHAQTVLNTTGSYIWNATDLPRTFNGKLQFSFVKGTEGFPSYGTVLAGGGFNSTQDGAAFQLYFPYSDVHGGKIPKLRLGLYNNQGWSDWQSFYTSANANNIDTDWTAKKVYVVDKIGIGVQNPTEKLAVNGKIRATEIKVDSGPWPDFVFEEDYKLTPLKDVEIFIKENKHLPGVPKAKEIEENGLSLGEMVRILMQKNEELTLHLIDKDKEMKSLKENMDLMKQEIGSLKTNKAN</sequence>
<comment type="caution">
    <text evidence="3">The sequence shown here is derived from an EMBL/GenBank/DDBJ whole genome shotgun (WGS) entry which is preliminary data.</text>
</comment>
<feature type="signal peptide" evidence="2">
    <location>
        <begin position="1"/>
        <end position="22"/>
    </location>
</feature>
<dbReference type="RefSeq" id="WP_380920362.1">
    <property type="nucleotide sequence ID" value="NZ_JBHUPE010000004.1"/>
</dbReference>
<keyword evidence="2" id="KW-0732">Signal</keyword>